<keyword evidence="4" id="KW-1185">Reference proteome</keyword>
<evidence type="ECO:0000256" key="2">
    <source>
        <dbReference type="SAM" id="SignalP"/>
    </source>
</evidence>
<accession>A0A6C2URW0</accession>
<reference evidence="3 4" key="1">
    <citation type="submission" date="2019-04" db="EMBL/GenBank/DDBJ databases">
        <authorList>
            <person name="Van Vliet M D."/>
        </authorList>
    </citation>
    <scope>NUCLEOTIDE SEQUENCE [LARGE SCALE GENOMIC DNA]</scope>
    <source>
        <strain evidence="3 4">F21</strain>
    </source>
</reference>
<dbReference type="EMBL" id="CAAHFH010000002">
    <property type="protein sequence ID" value="VGO21994.1"/>
    <property type="molecule type" value="Genomic_DNA"/>
</dbReference>
<protein>
    <submittedName>
        <fullName evidence="3">Uncharacterized protein</fullName>
    </submittedName>
</protein>
<dbReference type="AlphaFoldDB" id="A0A6C2URW0"/>
<evidence type="ECO:0000313" key="3">
    <source>
        <dbReference type="EMBL" id="VGO21994.1"/>
    </source>
</evidence>
<proteinExistence type="predicted"/>
<feature type="signal peptide" evidence="2">
    <location>
        <begin position="1"/>
        <end position="24"/>
    </location>
</feature>
<dbReference type="Proteomes" id="UP000346198">
    <property type="component" value="Unassembled WGS sequence"/>
</dbReference>
<evidence type="ECO:0000313" key="4">
    <source>
        <dbReference type="Proteomes" id="UP000346198"/>
    </source>
</evidence>
<name>A0A6C2URW0_9BACT</name>
<dbReference type="RefSeq" id="WP_136063414.1">
    <property type="nucleotide sequence ID" value="NZ_CAAHFH010000002.1"/>
</dbReference>
<organism evidence="3 4">
    <name type="scientific">Pontiella sulfatireligans</name>
    <dbReference type="NCBI Taxonomy" id="2750658"/>
    <lineage>
        <taxon>Bacteria</taxon>
        <taxon>Pseudomonadati</taxon>
        <taxon>Kiritimatiellota</taxon>
        <taxon>Kiritimatiellia</taxon>
        <taxon>Kiritimatiellales</taxon>
        <taxon>Pontiellaceae</taxon>
        <taxon>Pontiella</taxon>
    </lineage>
</organism>
<feature type="region of interest" description="Disordered" evidence="1">
    <location>
        <begin position="55"/>
        <end position="76"/>
    </location>
</feature>
<evidence type="ECO:0000256" key="1">
    <source>
        <dbReference type="SAM" id="MobiDB-lite"/>
    </source>
</evidence>
<keyword evidence="2" id="KW-0732">Signal</keyword>
<sequence length="76" mass="7751">MEAKTTMMLAIALGGLLFSTQADLAHRYTFNGDFNDSVGSINGVPTLDNGSFNTEAPDLVSATPDSLADGAPTGSA</sequence>
<feature type="chain" id="PRO_5025424086" evidence="2">
    <location>
        <begin position="25"/>
        <end position="76"/>
    </location>
</feature>
<gene>
    <name evidence="3" type="ORF">SCARR_04074</name>
</gene>